<sequence length="148" mass="17364">MDKEPFLFRVLFGLRGGSRRDRFAYIQGHYGLPTEGILKSPIILLNKTLLHSIEGKGENKWIIKLIELPKEEKQFKIIFKAKNLFSAEDIIAIDDIELLNKEEKIKINKNKIKKQIKEEEEENNKNITRIIPYSEINKNQNNSSNYHL</sequence>
<proteinExistence type="predicted"/>
<dbReference type="AlphaFoldDB" id="A0A8S9ZKM0"/>
<reference evidence="3" key="1">
    <citation type="journal article" date="2020" name="Ecol. Evol.">
        <title>Genome structure and content of the rice root-knot nematode (Meloidogyne graminicola).</title>
        <authorList>
            <person name="Phan N.T."/>
            <person name="Danchin E.G.J."/>
            <person name="Klopp C."/>
            <person name="Perfus-Barbeoch L."/>
            <person name="Kozlowski D.K."/>
            <person name="Koutsovoulos G.D."/>
            <person name="Lopez-Roques C."/>
            <person name="Bouchez O."/>
            <person name="Zahm M."/>
            <person name="Besnard G."/>
            <person name="Bellafiore S."/>
        </authorList>
    </citation>
    <scope>NUCLEOTIDE SEQUENCE</scope>
    <source>
        <strain evidence="3">VN-18</strain>
    </source>
</reference>
<evidence type="ECO:0000259" key="2">
    <source>
        <dbReference type="Pfam" id="PF00629"/>
    </source>
</evidence>
<evidence type="ECO:0000313" key="3">
    <source>
        <dbReference type="EMBL" id="KAF7633908.1"/>
    </source>
</evidence>
<name>A0A8S9ZKM0_9BILA</name>
<organism evidence="3 4">
    <name type="scientific">Meloidogyne graminicola</name>
    <dbReference type="NCBI Taxonomy" id="189291"/>
    <lineage>
        <taxon>Eukaryota</taxon>
        <taxon>Metazoa</taxon>
        <taxon>Ecdysozoa</taxon>
        <taxon>Nematoda</taxon>
        <taxon>Chromadorea</taxon>
        <taxon>Rhabditida</taxon>
        <taxon>Tylenchina</taxon>
        <taxon>Tylenchomorpha</taxon>
        <taxon>Tylenchoidea</taxon>
        <taxon>Meloidogynidae</taxon>
        <taxon>Meloidogyninae</taxon>
        <taxon>Meloidogyne</taxon>
    </lineage>
</organism>
<protein>
    <submittedName>
        <fullName evidence="3">MAM domain-containing protein</fullName>
    </submittedName>
</protein>
<feature type="coiled-coil region" evidence="1">
    <location>
        <begin position="102"/>
        <end position="129"/>
    </location>
</feature>
<comment type="caution">
    <text evidence="3">The sequence shown here is derived from an EMBL/GenBank/DDBJ whole genome shotgun (WGS) entry which is preliminary data.</text>
</comment>
<accession>A0A8S9ZKM0</accession>
<gene>
    <name evidence="3" type="ORF">Mgra_00006645</name>
</gene>
<feature type="domain" description="MAM" evidence="2">
    <location>
        <begin position="46"/>
        <end position="100"/>
    </location>
</feature>
<dbReference type="EMBL" id="JABEBT010000067">
    <property type="protein sequence ID" value="KAF7633908.1"/>
    <property type="molecule type" value="Genomic_DNA"/>
</dbReference>
<dbReference type="Pfam" id="PF00629">
    <property type="entry name" value="MAM"/>
    <property type="match status" value="1"/>
</dbReference>
<dbReference type="GO" id="GO:0016020">
    <property type="term" value="C:membrane"/>
    <property type="evidence" value="ECO:0007669"/>
    <property type="project" value="InterPro"/>
</dbReference>
<keyword evidence="1" id="KW-0175">Coiled coil</keyword>
<dbReference type="Proteomes" id="UP000605970">
    <property type="component" value="Unassembled WGS sequence"/>
</dbReference>
<dbReference type="Gene3D" id="2.60.120.200">
    <property type="match status" value="1"/>
</dbReference>
<dbReference type="InterPro" id="IPR000998">
    <property type="entry name" value="MAM_dom"/>
</dbReference>
<evidence type="ECO:0000256" key="1">
    <source>
        <dbReference type="SAM" id="Coils"/>
    </source>
</evidence>
<keyword evidence="4" id="KW-1185">Reference proteome</keyword>
<dbReference type="OrthoDB" id="5902584at2759"/>
<evidence type="ECO:0000313" key="4">
    <source>
        <dbReference type="Proteomes" id="UP000605970"/>
    </source>
</evidence>